<dbReference type="Gene3D" id="3.30.70.100">
    <property type="match status" value="1"/>
</dbReference>
<dbReference type="EMBL" id="CP026377">
    <property type="protein sequence ID" value="AUX93833.1"/>
    <property type="molecule type" value="Genomic_DNA"/>
</dbReference>
<dbReference type="SUPFAM" id="SSF54909">
    <property type="entry name" value="Dimeric alpha+beta barrel"/>
    <property type="match status" value="1"/>
</dbReference>
<feature type="domain" description="Stress-response A/B barrel" evidence="1">
    <location>
        <begin position="2"/>
        <end position="95"/>
    </location>
</feature>
<dbReference type="InterPro" id="IPR011008">
    <property type="entry name" value="Dimeric_a/b-barrel"/>
</dbReference>
<dbReference type="OrthoDB" id="6637496at2"/>
<dbReference type="AlphaFoldDB" id="A0A1X1DFY8"/>
<sequence length="118" mass="13371">MLMHIVLFTFKTPWSWASIEAIDAERSTRAHPNYIDEIKGWTCGRNITRRDIAADFVVIGLFEGRTALENYIVHPNHQDGVAKWKAIADWHVVDIELSSDFTQNAGLLSVFNQLAEAS</sequence>
<reference evidence="2 3" key="1">
    <citation type="submission" date="2018-01" db="EMBL/GenBank/DDBJ databases">
        <title>Complete and assembled Genome of Pantoea gaviniae DSM22758T.</title>
        <authorList>
            <person name="Stevens M.J.A."/>
            <person name="Zurfluh K."/>
            <person name="Stephan R."/>
        </authorList>
    </citation>
    <scope>NUCLEOTIDE SEQUENCE [LARGE SCALE GENOMIC DNA]</scope>
    <source>
        <strain evidence="2 3">DSM 22758</strain>
    </source>
</reference>
<accession>A0A1X1DFY8</accession>
<evidence type="ECO:0000313" key="3">
    <source>
        <dbReference type="Proteomes" id="UP000238365"/>
    </source>
</evidence>
<gene>
    <name evidence="2" type="ORF">C2E15_12605</name>
</gene>
<evidence type="ECO:0000259" key="1">
    <source>
        <dbReference type="PROSITE" id="PS51502"/>
    </source>
</evidence>
<keyword evidence="3" id="KW-1185">Reference proteome</keyword>
<name>A0A1X1DFY8_9GAMM</name>
<dbReference type="RefSeq" id="WP_104957672.1">
    <property type="nucleotide sequence ID" value="NZ_CP026377.1"/>
</dbReference>
<dbReference type="SMART" id="SM00886">
    <property type="entry name" value="Dabb"/>
    <property type="match status" value="1"/>
</dbReference>
<organism evidence="2 3">
    <name type="scientific">Mixta gaviniae</name>
    <dbReference type="NCBI Taxonomy" id="665914"/>
    <lineage>
        <taxon>Bacteria</taxon>
        <taxon>Pseudomonadati</taxon>
        <taxon>Pseudomonadota</taxon>
        <taxon>Gammaproteobacteria</taxon>
        <taxon>Enterobacterales</taxon>
        <taxon>Erwiniaceae</taxon>
        <taxon>Mixta</taxon>
    </lineage>
</organism>
<evidence type="ECO:0000313" key="2">
    <source>
        <dbReference type="EMBL" id="AUX93833.1"/>
    </source>
</evidence>
<dbReference type="InterPro" id="IPR013097">
    <property type="entry name" value="Dabb"/>
</dbReference>
<dbReference type="KEGG" id="pgz:C2E15_12605"/>
<dbReference type="Proteomes" id="UP000238365">
    <property type="component" value="Chromosome"/>
</dbReference>
<protein>
    <submittedName>
        <fullName evidence="2">Stress responsive protein</fullName>
    </submittedName>
</protein>
<dbReference type="Pfam" id="PF07876">
    <property type="entry name" value="Dabb"/>
    <property type="match status" value="1"/>
</dbReference>
<proteinExistence type="predicted"/>
<dbReference type="PROSITE" id="PS51502">
    <property type="entry name" value="S_R_A_B_BARREL"/>
    <property type="match status" value="1"/>
</dbReference>